<keyword evidence="3" id="KW-0804">Transcription</keyword>
<evidence type="ECO:0000259" key="4">
    <source>
        <dbReference type="PROSITE" id="PS01124"/>
    </source>
</evidence>
<sequence length="342" mass="37195">MTADLVRATSLHWAPELITELGGNPHTLLGRCGIAPETVNRESRFIPFSLLCRVVGECAAELDTPDFGLRLAAKQGTDVLGPLAVAIRHSATVGEALRNNIDFVHHYSPALGTALQDHGDGRTAYVFRTLVPGLPHRAQIAELGLRIILSKFRMIAGRGFRPLEVTFSHAHRLPAAQYSAAFDCPVGLDCAEDSLVFPTQLLERRLHSADRSAAGLAIEYMRMSTLTGSYAAVVSTQISRLLPQGSPTLARVAQSLGLHPRALQRRLAESHTTFAALVDAVRKDAALQLLRSPELPIGVIAQQLGYAEQSVLTRSCRRWFSLTPLAVRRRLREDPEAAALLG</sequence>
<proteinExistence type="predicted"/>
<dbReference type="PANTHER" id="PTHR47894">
    <property type="entry name" value="HTH-TYPE TRANSCRIPTIONAL REGULATOR GADX"/>
    <property type="match status" value="1"/>
</dbReference>
<feature type="domain" description="HTH araC/xylS-type" evidence="4">
    <location>
        <begin position="232"/>
        <end position="330"/>
    </location>
</feature>
<dbReference type="Pfam" id="PF12833">
    <property type="entry name" value="HTH_18"/>
    <property type="match status" value="1"/>
</dbReference>
<evidence type="ECO:0000256" key="1">
    <source>
        <dbReference type="ARBA" id="ARBA00023015"/>
    </source>
</evidence>
<dbReference type="SMART" id="SM00342">
    <property type="entry name" value="HTH_ARAC"/>
    <property type="match status" value="1"/>
</dbReference>
<dbReference type="InterPro" id="IPR032687">
    <property type="entry name" value="AraC-type_N"/>
</dbReference>
<dbReference type="EMBL" id="BAAAPZ010000008">
    <property type="protein sequence ID" value="GAA2099590.1"/>
    <property type="molecule type" value="Genomic_DNA"/>
</dbReference>
<evidence type="ECO:0000313" key="6">
    <source>
        <dbReference type="Proteomes" id="UP001500984"/>
    </source>
</evidence>
<accession>A0ABN2WVI0</accession>
<organism evidence="5 6">
    <name type="scientific">Brevibacterium salitolerans</name>
    <dbReference type="NCBI Taxonomy" id="1403566"/>
    <lineage>
        <taxon>Bacteria</taxon>
        <taxon>Bacillati</taxon>
        <taxon>Actinomycetota</taxon>
        <taxon>Actinomycetes</taxon>
        <taxon>Micrococcales</taxon>
        <taxon>Brevibacteriaceae</taxon>
        <taxon>Brevibacterium</taxon>
    </lineage>
</organism>
<evidence type="ECO:0000313" key="5">
    <source>
        <dbReference type="EMBL" id="GAA2099590.1"/>
    </source>
</evidence>
<name>A0ABN2WVI0_9MICO</name>
<keyword evidence="1" id="KW-0805">Transcription regulation</keyword>
<dbReference type="Proteomes" id="UP001500984">
    <property type="component" value="Unassembled WGS sequence"/>
</dbReference>
<dbReference type="Pfam" id="PF12625">
    <property type="entry name" value="Arabinose_bd"/>
    <property type="match status" value="1"/>
</dbReference>
<keyword evidence="6" id="KW-1185">Reference proteome</keyword>
<dbReference type="RefSeq" id="WP_291795847.1">
    <property type="nucleotide sequence ID" value="NZ_BAAAPZ010000008.1"/>
</dbReference>
<reference evidence="5 6" key="1">
    <citation type="journal article" date="2019" name="Int. J. Syst. Evol. Microbiol.">
        <title>The Global Catalogue of Microorganisms (GCM) 10K type strain sequencing project: providing services to taxonomists for standard genome sequencing and annotation.</title>
        <authorList>
            <consortium name="The Broad Institute Genomics Platform"/>
            <consortium name="The Broad Institute Genome Sequencing Center for Infectious Disease"/>
            <person name="Wu L."/>
            <person name="Ma J."/>
        </authorList>
    </citation>
    <scope>NUCLEOTIDE SEQUENCE [LARGE SCALE GENOMIC DNA]</scope>
    <source>
        <strain evidence="5 6">JCM 15900</strain>
    </source>
</reference>
<evidence type="ECO:0000256" key="3">
    <source>
        <dbReference type="ARBA" id="ARBA00023163"/>
    </source>
</evidence>
<dbReference type="InterPro" id="IPR018060">
    <property type="entry name" value="HTH_AraC"/>
</dbReference>
<gene>
    <name evidence="5" type="ORF">GCM10009823_21520</name>
</gene>
<dbReference type="SUPFAM" id="SSF46689">
    <property type="entry name" value="Homeodomain-like"/>
    <property type="match status" value="1"/>
</dbReference>
<comment type="caution">
    <text evidence="5">The sequence shown here is derived from an EMBL/GenBank/DDBJ whole genome shotgun (WGS) entry which is preliminary data.</text>
</comment>
<dbReference type="PROSITE" id="PS01124">
    <property type="entry name" value="HTH_ARAC_FAMILY_2"/>
    <property type="match status" value="1"/>
</dbReference>
<evidence type="ECO:0000256" key="2">
    <source>
        <dbReference type="ARBA" id="ARBA00023125"/>
    </source>
</evidence>
<protein>
    <submittedName>
        <fullName evidence="5">AraC family transcriptional regulator</fullName>
    </submittedName>
</protein>
<dbReference type="Gene3D" id="1.10.10.60">
    <property type="entry name" value="Homeodomain-like"/>
    <property type="match status" value="1"/>
</dbReference>
<dbReference type="InterPro" id="IPR009057">
    <property type="entry name" value="Homeodomain-like_sf"/>
</dbReference>
<dbReference type="PANTHER" id="PTHR47894:SF4">
    <property type="entry name" value="HTH-TYPE TRANSCRIPTIONAL REGULATOR GADX"/>
    <property type="match status" value="1"/>
</dbReference>
<keyword evidence="2" id="KW-0238">DNA-binding</keyword>